<evidence type="ECO:0000259" key="1">
    <source>
        <dbReference type="Pfam" id="PF23663"/>
    </source>
</evidence>
<dbReference type="AlphaFoldDB" id="A0A8X6XVJ8"/>
<evidence type="ECO:0000313" key="3">
    <source>
        <dbReference type="Proteomes" id="UP000886998"/>
    </source>
</evidence>
<sequence length="381" mass="42546">MGVLDVPGHLVLSVMPLKDSCSTRTRSDSIKVLVNDRILCEYDLIASEAKYHTLYYANFVNRQPSTEKKHRQDNQGSEAMAESFNYIENHDDSQFTLKELKDVLTGILENLPNLDQLAQLLQEENCPVQTLHENGVRVLLAIYNAPQSENSIDNLRYTQFFKSTKLNKPVQFSNIPPSRAAAHQHSRVYYQVQTWLGNHLEPQEGVSYDLPAADLPTKKALNLEDLQKIKSFSLSTTLQLETVNKSTSTPAYTVKTPVVLLASKWKAAVSDSKLCCVLCGMESTGAHSCNICKIQMPAICGNTVGEEGYGSTILCYLCQKEENVKYQRENAAKHLKRSAEKMKEVSLKKFKDLSVDSTVLANVPKVDRGTLNGNNIAVNMI</sequence>
<dbReference type="InterPro" id="IPR057560">
    <property type="entry name" value="Znf_SCAND3"/>
</dbReference>
<dbReference type="OrthoDB" id="6753017at2759"/>
<reference evidence="2" key="1">
    <citation type="submission" date="2020-08" db="EMBL/GenBank/DDBJ databases">
        <title>Multicomponent nature underlies the extraordinary mechanical properties of spider dragline silk.</title>
        <authorList>
            <person name="Kono N."/>
            <person name="Nakamura H."/>
            <person name="Mori M."/>
            <person name="Yoshida Y."/>
            <person name="Ohtoshi R."/>
            <person name="Malay A.D."/>
            <person name="Moran D.A.P."/>
            <person name="Tomita M."/>
            <person name="Numata K."/>
            <person name="Arakawa K."/>
        </authorList>
    </citation>
    <scope>NUCLEOTIDE SEQUENCE</scope>
</reference>
<accession>A0A8X6XVJ8</accession>
<protein>
    <recommendedName>
        <fullName evidence="1">SCAN domain-containing protein</fullName>
    </recommendedName>
</protein>
<proteinExistence type="predicted"/>
<keyword evidence="3" id="KW-1185">Reference proteome</keyword>
<dbReference type="EMBL" id="BMAV01011979">
    <property type="protein sequence ID" value="GFY58286.1"/>
    <property type="molecule type" value="Genomic_DNA"/>
</dbReference>
<feature type="domain" description="SCAN" evidence="1">
    <location>
        <begin position="284"/>
        <end position="331"/>
    </location>
</feature>
<evidence type="ECO:0000313" key="2">
    <source>
        <dbReference type="EMBL" id="GFY58286.1"/>
    </source>
</evidence>
<gene>
    <name evidence="2" type="primary">EVAR_88550_1</name>
    <name evidence="2" type="ORF">TNIN_444131</name>
</gene>
<dbReference type="Pfam" id="PF23663">
    <property type="entry name" value="Znf_SCAND3"/>
    <property type="match status" value="1"/>
</dbReference>
<dbReference type="Proteomes" id="UP000886998">
    <property type="component" value="Unassembled WGS sequence"/>
</dbReference>
<name>A0A8X6XVJ8_9ARAC</name>
<comment type="caution">
    <text evidence="2">The sequence shown here is derived from an EMBL/GenBank/DDBJ whole genome shotgun (WGS) entry which is preliminary data.</text>
</comment>
<organism evidence="2 3">
    <name type="scientific">Trichonephila inaurata madagascariensis</name>
    <dbReference type="NCBI Taxonomy" id="2747483"/>
    <lineage>
        <taxon>Eukaryota</taxon>
        <taxon>Metazoa</taxon>
        <taxon>Ecdysozoa</taxon>
        <taxon>Arthropoda</taxon>
        <taxon>Chelicerata</taxon>
        <taxon>Arachnida</taxon>
        <taxon>Araneae</taxon>
        <taxon>Araneomorphae</taxon>
        <taxon>Entelegynae</taxon>
        <taxon>Araneoidea</taxon>
        <taxon>Nephilidae</taxon>
        <taxon>Trichonephila</taxon>
        <taxon>Trichonephila inaurata</taxon>
    </lineage>
</organism>